<keyword evidence="2" id="KW-0238">DNA-binding</keyword>
<reference evidence="5 6" key="1">
    <citation type="journal article" date="2016" name="Nat. Commun.">
        <title>Thousands of microbial genomes shed light on interconnected biogeochemical processes in an aquifer system.</title>
        <authorList>
            <person name="Anantharaman K."/>
            <person name="Brown C.T."/>
            <person name="Hug L.A."/>
            <person name="Sharon I."/>
            <person name="Castelle C.J."/>
            <person name="Probst A.J."/>
            <person name="Thomas B.C."/>
            <person name="Singh A."/>
            <person name="Wilkins M.J."/>
            <person name="Karaoz U."/>
            <person name="Brodie E.L."/>
            <person name="Williams K.H."/>
            <person name="Hubbard S.S."/>
            <person name="Banfield J.F."/>
        </authorList>
    </citation>
    <scope>NUCLEOTIDE SEQUENCE [LARGE SCALE GENOMIC DNA]</scope>
</reference>
<proteinExistence type="predicted"/>
<evidence type="ECO:0000259" key="4">
    <source>
        <dbReference type="PROSITE" id="PS50995"/>
    </source>
</evidence>
<dbReference type="PROSITE" id="PS50995">
    <property type="entry name" value="HTH_MARR_2"/>
    <property type="match status" value="1"/>
</dbReference>
<gene>
    <name evidence="5" type="ORF">A3D34_00890</name>
</gene>
<evidence type="ECO:0000256" key="2">
    <source>
        <dbReference type="ARBA" id="ARBA00023125"/>
    </source>
</evidence>
<dbReference type="InterPro" id="IPR036390">
    <property type="entry name" value="WH_DNA-bd_sf"/>
</dbReference>
<organism evidence="5 6">
    <name type="scientific">Candidatus Staskawiczbacteria bacterium RIFCSPHIGHO2_02_FULL_33_16</name>
    <dbReference type="NCBI Taxonomy" id="1802204"/>
    <lineage>
        <taxon>Bacteria</taxon>
        <taxon>Candidatus Staskawicziibacteriota</taxon>
    </lineage>
</organism>
<accession>A0A1G2HXM4</accession>
<dbReference type="InterPro" id="IPR000835">
    <property type="entry name" value="HTH_MarR-typ"/>
</dbReference>
<dbReference type="SMART" id="SM00347">
    <property type="entry name" value="HTH_MARR"/>
    <property type="match status" value="1"/>
</dbReference>
<dbReference type="Pfam" id="PF01047">
    <property type="entry name" value="MarR"/>
    <property type="match status" value="1"/>
</dbReference>
<dbReference type="PANTHER" id="PTHR42756:SF1">
    <property type="entry name" value="TRANSCRIPTIONAL REPRESSOR OF EMRAB OPERON"/>
    <property type="match status" value="1"/>
</dbReference>
<feature type="domain" description="HTH marR-type" evidence="4">
    <location>
        <begin position="4"/>
        <end position="139"/>
    </location>
</feature>
<sequence length="142" mass="16187">MSKRKILLEEITTEFHAIKNKMHAKMMHKNKGNITHSQEFALFTISQSKDTGIKEISKMLCTSSSAATQLVNELVKQGYVIRRTNSKDKRALHLEVSKKGHAQILKTKLQHSKIISSLFSSLTNRELKNFIALNKKILNNIL</sequence>
<dbReference type="SUPFAM" id="SSF46785">
    <property type="entry name" value="Winged helix' DNA-binding domain"/>
    <property type="match status" value="1"/>
</dbReference>
<dbReference type="GO" id="GO:0003677">
    <property type="term" value="F:DNA binding"/>
    <property type="evidence" value="ECO:0007669"/>
    <property type="project" value="UniProtKB-KW"/>
</dbReference>
<dbReference type="Proteomes" id="UP000179183">
    <property type="component" value="Unassembled WGS sequence"/>
</dbReference>
<keyword evidence="3" id="KW-0804">Transcription</keyword>
<keyword evidence="1" id="KW-0805">Transcription regulation</keyword>
<dbReference type="PANTHER" id="PTHR42756">
    <property type="entry name" value="TRANSCRIPTIONAL REGULATOR, MARR"/>
    <property type="match status" value="1"/>
</dbReference>
<dbReference type="AlphaFoldDB" id="A0A1G2HXM4"/>
<dbReference type="Gene3D" id="1.10.10.10">
    <property type="entry name" value="Winged helix-like DNA-binding domain superfamily/Winged helix DNA-binding domain"/>
    <property type="match status" value="1"/>
</dbReference>
<dbReference type="EMBL" id="MHOQ01000008">
    <property type="protein sequence ID" value="OGZ67306.1"/>
    <property type="molecule type" value="Genomic_DNA"/>
</dbReference>
<evidence type="ECO:0000313" key="5">
    <source>
        <dbReference type="EMBL" id="OGZ67306.1"/>
    </source>
</evidence>
<evidence type="ECO:0000256" key="1">
    <source>
        <dbReference type="ARBA" id="ARBA00023015"/>
    </source>
</evidence>
<dbReference type="PRINTS" id="PR00598">
    <property type="entry name" value="HTHMARR"/>
</dbReference>
<evidence type="ECO:0000256" key="3">
    <source>
        <dbReference type="ARBA" id="ARBA00023163"/>
    </source>
</evidence>
<protein>
    <recommendedName>
        <fullName evidence="4">HTH marR-type domain-containing protein</fullName>
    </recommendedName>
</protein>
<dbReference type="InterPro" id="IPR036388">
    <property type="entry name" value="WH-like_DNA-bd_sf"/>
</dbReference>
<name>A0A1G2HXM4_9BACT</name>
<evidence type="ECO:0000313" key="6">
    <source>
        <dbReference type="Proteomes" id="UP000179183"/>
    </source>
</evidence>
<dbReference type="GO" id="GO:0003700">
    <property type="term" value="F:DNA-binding transcription factor activity"/>
    <property type="evidence" value="ECO:0007669"/>
    <property type="project" value="InterPro"/>
</dbReference>
<comment type="caution">
    <text evidence="5">The sequence shown here is derived from an EMBL/GenBank/DDBJ whole genome shotgun (WGS) entry which is preliminary data.</text>
</comment>